<feature type="signal peptide" evidence="1">
    <location>
        <begin position="1"/>
        <end position="34"/>
    </location>
</feature>
<comment type="caution">
    <text evidence="3">The sequence shown here is derived from an EMBL/GenBank/DDBJ whole genome shotgun (WGS) entry which is preliminary data.</text>
</comment>
<gene>
    <name evidence="3" type="ORF">MM817_00349</name>
</gene>
<dbReference type="EMBL" id="JALBUF010000001">
    <property type="protein sequence ID" value="MCI0182093.1"/>
    <property type="molecule type" value="Genomic_DNA"/>
</dbReference>
<sequence length="157" mass="17092">MNCIAHKIRSLHVSRLFQLIVATTAISSIFTVQAYATEMQPPAPPGRPEPVHIESSIQVNQDTVMKAAKAGRDAYSSVLAPFAKISIDDAKKAALEKFPGTESKDVSLHAVRQNLVYLIIVENSEARHLVIVDAGNGKILAVRSMSIRSHITSARHL</sequence>
<evidence type="ECO:0000256" key="1">
    <source>
        <dbReference type="SAM" id="SignalP"/>
    </source>
</evidence>
<dbReference type="Pfam" id="PF03413">
    <property type="entry name" value="PepSY"/>
    <property type="match status" value="1"/>
</dbReference>
<evidence type="ECO:0000259" key="2">
    <source>
        <dbReference type="Pfam" id="PF03413"/>
    </source>
</evidence>
<dbReference type="Proteomes" id="UP001139263">
    <property type="component" value="Unassembled WGS sequence"/>
</dbReference>
<keyword evidence="1" id="KW-0732">Signal</keyword>
<proteinExistence type="predicted"/>
<dbReference type="InterPro" id="IPR025711">
    <property type="entry name" value="PepSY"/>
</dbReference>
<feature type="domain" description="PepSY" evidence="2">
    <location>
        <begin position="84"/>
        <end position="142"/>
    </location>
</feature>
<reference evidence="3" key="1">
    <citation type="submission" date="2022-03" db="EMBL/GenBank/DDBJ databases">
        <title>Draft Genome Sequence of Firmicute Strain S0AB, a Heterotrophic Iron/Sulfur-Oxidizing Extreme Acidophile.</title>
        <authorList>
            <person name="Vergara E."/>
            <person name="Pakostova E."/>
            <person name="Johnson D.B."/>
            <person name="Holmes D.S."/>
        </authorList>
    </citation>
    <scope>NUCLEOTIDE SEQUENCE</scope>
    <source>
        <strain evidence="3">S0AB</strain>
    </source>
</reference>
<keyword evidence="4" id="KW-1185">Reference proteome</keyword>
<evidence type="ECO:0000313" key="4">
    <source>
        <dbReference type="Proteomes" id="UP001139263"/>
    </source>
</evidence>
<accession>A0A9X2AAQ1</accession>
<protein>
    <recommendedName>
        <fullName evidence="2">PepSY domain-containing protein</fullName>
    </recommendedName>
</protein>
<dbReference type="RefSeq" id="WP_241711711.1">
    <property type="nucleotide sequence ID" value="NZ_JALBUF010000001.1"/>
</dbReference>
<dbReference type="Gene3D" id="3.10.450.40">
    <property type="match status" value="1"/>
</dbReference>
<dbReference type="AlphaFoldDB" id="A0A9X2AAQ1"/>
<organism evidence="3 4">
    <name type="scientific">Sulfoacidibacillus ferrooxidans</name>
    <dbReference type="NCBI Taxonomy" id="2005001"/>
    <lineage>
        <taxon>Bacteria</taxon>
        <taxon>Bacillati</taxon>
        <taxon>Bacillota</taxon>
        <taxon>Bacilli</taxon>
        <taxon>Bacillales</taxon>
        <taxon>Alicyclobacillaceae</taxon>
        <taxon>Sulfoacidibacillus</taxon>
    </lineage>
</organism>
<feature type="chain" id="PRO_5040917360" description="PepSY domain-containing protein" evidence="1">
    <location>
        <begin position="35"/>
        <end position="157"/>
    </location>
</feature>
<evidence type="ECO:0000313" key="3">
    <source>
        <dbReference type="EMBL" id="MCI0182093.1"/>
    </source>
</evidence>
<name>A0A9X2AAQ1_9BACL</name>